<dbReference type="SUPFAM" id="SSF52540">
    <property type="entry name" value="P-loop containing nucleoside triphosphate hydrolases"/>
    <property type="match status" value="1"/>
</dbReference>
<accession>U2VEB4</accession>
<dbReference type="STRING" id="1125712.HMPREF1316_2552"/>
<dbReference type="Proteomes" id="UP000016638">
    <property type="component" value="Unassembled WGS sequence"/>
</dbReference>
<sequence length="180" mass="18880">MAFAICGAKDSGKTTLITRLIPLLAARGLRVVTIKHDGHDFVGDVPGTDSYRHREAGAVGTAILSQSHWLVQGMGAQDERSLMSILPAADLVLLEGFKASAYPKLEVVRGAGAASCCNPKNLVAVASDTDCAHPAGVARLGLDDVEALARVVLAFWGHAREGTPQAVTAAREQAGKEELR</sequence>
<dbReference type="AlphaFoldDB" id="U2VEB4"/>
<dbReference type="PANTHER" id="PTHR40072:SF1">
    <property type="entry name" value="MOLYBDOPTERIN-GUANINE DINUCLEOTIDE BIOSYNTHESIS ADAPTER PROTEIN"/>
    <property type="match status" value="1"/>
</dbReference>
<dbReference type="InterPro" id="IPR052539">
    <property type="entry name" value="MGD_biosynthesis_adapter"/>
</dbReference>
<dbReference type="NCBIfam" id="TIGR00176">
    <property type="entry name" value="mobB"/>
    <property type="match status" value="1"/>
</dbReference>
<protein>
    <submittedName>
        <fullName evidence="2">Molybdopterin-guanine dinucleotide biosynthesis protein B</fullName>
    </submittedName>
</protein>
<dbReference type="GO" id="GO:0005525">
    <property type="term" value="F:GTP binding"/>
    <property type="evidence" value="ECO:0007669"/>
    <property type="project" value="InterPro"/>
</dbReference>
<comment type="caution">
    <text evidence="2">The sequence shown here is derived from an EMBL/GenBank/DDBJ whole genome shotgun (WGS) entry which is preliminary data.</text>
</comment>
<dbReference type="OrthoDB" id="9788394at2"/>
<dbReference type="GO" id="GO:0006777">
    <property type="term" value="P:Mo-molybdopterin cofactor biosynthetic process"/>
    <property type="evidence" value="ECO:0007669"/>
    <property type="project" value="InterPro"/>
</dbReference>
<dbReference type="PATRIC" id="fig|1125712.3.peg.38"/>
<proteinExistence type="predicted"/>
<dbReference type="Pfam" id="PF03205">
    <property type="entry name" value="MobB"/>
    <property type="match status" value="1"/>
</dbReference>
<name>U2VEB4_9ACTN</name>
<feature type="domain" description="Molybdopterin-guanine dinucleotide biosynthesis protein B (MobB)" evidence="1">
    <location>
        <begin position="3"/>
        <end position="128"/>
    </location>
</feature>
<evidence type="ECO:0000313" key="3">
    <source>
        <dbReference type="Proteomes" id="UP000016638"/>
    </source>
</evidence>
<reference evidence="2 3" key="1">
    <citation type="submission" date="2013-08" db="EMBL/GenBank/DDBJ databases">
        <authorList>
            <person name="Durkin A.S."/>
            <person name="Haft D.R."/>
            <person name="McCorrison J."/>
            <person name="Torralba M."/>
            <person name="Gillis M."/>
            <person name="Haft D.H."/>
            <person name="Methe B."/>
            <person name="Sutton G."/>
            <person name="Nelson K.E."/>
        </authorList>
    </citation>
    <scope>NUCLEOTIDE SEQUENCE [LARGE SCALE GENOMIC DNA]</scope>
    <source>
        <strain evidence="2 3">F0195</strain>
    </source>
</reference>
<evidence type="ECO:0000313" key="2">
    <source>
        <dbReference type="EMBL" id="ERL10916.1"/>
    </source>
</evidence>
<organism evidence="2 3">
    <name type="scientific">Olsenella profusa F0195</name>
    <dbReference type="NCBI Taxonomy" id="1125712"/>
    <lineage>
        <taxon>Bacteria</taxon>
        <taxon>Bacillati</taxon>
        <taxon>Actinomycetota</taxon>
        <taxon>Coriobacteriia</taxon>
        <taxon>Coriobacteriales</taxon>
        <taxon>Atopobiaceae</taxon>
        <taxon>Olsenella</taxon>
    </lineage>
</organism>
<gene>
    <name evidence="2" type="primary">mobB</name>
    <name evidence="2" type="ORF">HMPREF1316_2552</name>
</gene>
<dbReference type="EMBL" id="AWEZ01000002">
    <property type="protein sequence ID" value="ERL10916.1"/>
    <property type="molecule type" value="Genomic_DNA"/>
</dbReference>
<evidence type="ECO:0000259" key="1">
    <source>
        <dbReference type="Pfam" id="PF03205"/>
    </source>
</evidence>
<dbReference type="eggNOG" id="COG1763">
    <property type="taxonomic scope" value="Bacteria"/>
</dbReference>
<dbReference type="InterPro" id="IPR004435">
    <property type="entry name" value="MobB_dom"/>
</dbReference>
<dbReference type="CDD" id="cd03116">
    <property type="entry name" value="MobB"/>
    <property type="match status" value="1"/>
</dbReference>
<dbReference type="Gene3D" id="3.40.50.300">
    <property type="entry name" value="P-loop containing nucleotide triphosphate hydrolases"/>
    <property type="match status" value="1"/>
</dbReference>
<keyword evidence="3" id="KW-1185">Reference proteome</keyword>
<dbReference type="PANTHER" id="PTHR40072">
    <property type="entry name" value="MOLYBDOPTERIN-GUANINE DINUCLEOTIDE BIOSYNTHESIS ADAPTER PROTEIN-RELATED"/>
    <property type="match status" value="1"/>
</dbReference>
<dbReference type="InterPro" id="IPR027417">
    <property type="entry name" value="P-loop_NTPase"/>
</dbReference>